<feature type="coiled-coil region" evidence="1">
    <location>
        <begin position="40"/>
        <end position="91"/>
    </location>
</feature>
<dbReference type="OrthoDB" id="5296173at2"/>
<dbReference type="AlphaFoldDB" id="A0A2Z2NVF8"/>
<dbReference type="EMBL" id="CP018632">
    <property type="protein sequence ID" value="ASJ71134.1"/>
    <property type="molecule type" value="Genomic_DNA"/>
</dbReference>
<keyword evidence="4" id="KW-1185">Reference proteome</keyword>
<protein>
    <recommendedName>
        <fullName evidence="5">Pilus assembly protein PilN</fullName>
    </recommendedName>
</protein>
<dbReference type="Proteomes" id="UP000250079">
    <property type="component" value="Chromosome"/>
</dbReference>
<dbReference type="InterPro" id="IPR052534">
    <property type="entry name" value="Extracell_DNA_Util/SecSys_Comp"/>
</dbReference>
<organism evidence="3 4">
    <name type="scientific">Granulosicoccus antarcticus IMCC3135</name>
    <dbReference type="NCBI Taxonomy" id="1192854"/>
    <lineage>
        <taxon>Bacteria</taxon>
        <taxon>Pseudomonadati</taxon>
        <taxon>Pseudomonadota</taxon>
        <taxon>Gammaproteobacteria</taxon>
        <taxon>Chromatiales</taxon>
        <taxon>Granulosicoccaceae</taxon>
        <taxon>Granulosicoccus</taxon>
    </lineage>
</organism>
<dbReference type="Pfam" id="PF05137">
    <property type="entry name" value="PilN"/>
    <property type="match status" value="1"/>
</dbReference>
<gene>
    <name evidence="3" type="ORF">IMCC3135_05105</name>
</gene>
<proteinExistence type="predicted"/>
<dbReference type="GO" id="GO:0043107">
    <property type="term" value="P:type IV pilus-dependent motility"/>
    <property type="evidence" value="ECO:0007669"/>
    <property type="project" value="TreeGrafter"/>
</dbReference>
<evidence type="ECO:0000256" key="1">
    <source>
        <dbReference type="SAM" id="Coils"/>
    </source>
</evidence>
<evidence type="ECO:0000256" key="2">
    <source>
        <dbReference type="SAM" id="Phobius"/>
    </source>
</evidence>
<dbReference type="GO" id="GO:0043683">
    <property type="term" value="P:type IV pilus assembly"/>
    <property type="evidence" value="ECO:0007669"/>
    <property type="project" value="TreeGrafter"/>
</dbReference>
<keyword evidence="2" id="KW-0812">Transmembrane</keyword>
<dbReference type="PANTHER" id="PTHR40278:SF2">
    <property type="entry name" value="TYPE IV PILUS INNER MEMBRANE COMPONENT PILN"/>
    <property type="match status" value="1"/>
</dbReference>
<accession>A0A2Z2NVF8</accession>
<feature type="transmembrane region" description="Helical" evidence="2">
    <location>
        <begin position="21"/>
        <end position="43"/>
    </location>
</feature>
<evidence type="ECO:0008006" key="5">
    <source>
        <dbReference type="Google" id="ProtNLM"/>
    </source>
</evidence>
<dbReference type="InterPro" id="IPR007813">
    <property type="entry name" value="PilN"/>
</dbReference>
<name>A0A2Z2NVF8_9GAMM</name>
<keyword evidence="2" id="KW-1133">Transmembrane helix</keyword>
<dbReference type="KEGG" id="gai:IMCC3135_05105"/>
<evidence type="ECO:0000313" key="3">
    <source>
        <dbReference type="EMBL" id="ASJ71134.1"/>
    </source>
</evidence>
<sequence>MTRINLLPWRETHRVEKNKEFYVVLGFCMALAAGVGFAGFKFAEDKVNFQTKRNDRLNNEIALLQEELKEIKELEETKNNLLARMEIIQQLQGQRPQIVHTFHEIATRLPDGIFLTAMKQQGGEQLVLQGRAESNARVSALMRRMDRSDYFTKPRLDVIESDKEDGISTFKLSVVQDKPKTEQESDNGI</sequence>
<reference evidence="3 4" key="1">
    <citation type="submission" date="2016-12" db="EMBL/GenBank/DDBJ databases">
        <authorList>
            <person name="Song W.-J."/>
            <person name="Kurnit D.M."/>
        </authorList>
    </citation>
    <scope>NUCLEOTIDE SEQUENCE [LARGE SCALE GENOMIC DNA]</scope>
    <source>
        <strain evidence="3 4">IMCC3135</strain>
    </source>
</reference>
<keyword evidence="2" id="KW-0472">Membrane</keyword>
<evidence type="ECO:0000313" key="4">
    <source>
        <dbReference type="Proteomes" id="UP000250079"/>
    </source>
</evidence>
<dbReference type="PANTHER" id="PTHR40278">
    <property type="entry name" value="DNA UTILIZATION PROTEIN HOFN"/>
    <property type="match status" value="1"/>
</dbReference>
<dbReference type="RefSeq" id="WP_088916609.1">
    <property type="nucleotide sequence ID" value="NZ_CP018632.1"/>
</dbReference>
<keyword evidence="1" id="KW-0175">Coiled coil</keyword>